<organism evidence="1 2">
    <name type="scientific">Paramecium bursaria Chlorella virus NY2A</name>
    <name type="common">PBCV-NY2A</name>
    <dbReference type="NCBI Taxonomy" id="46021"/>
    <lineage>
        <taxon>Viruses</taxon>
        <taxon>Varidnaviria</taxon>
        <taxon>Bamfordvirae</taxon>
        <taxon>Nucleocytoviricota</taxon>
        <taxon>Megaviricetes</taxon>
        <taxon>Algavirales</taxon>
        <taxon>Phycodnaviridae</taxon>
        <taxon>Chlorovirus</taxon>
        <taxon>Chlorovirus americanus</taxon>
    </lineage>
</organism>
<sequence>MAPTIATISTKNQESIFPNESSPLVSDVCRHNVSFVLDLCETKNPHILWLRSESFLFFFRFYRRKPLEISSDQT</sequence>
<name>A7IW44_PBCVN</name>
<accession>A7IW44</accession>
<organismHost>
    <name type="scientific">Chlorella</name>
    <dbReference type="NCBI Taxonomy" id="3071"/>
</organismHost>
<dbReference type="GeneID" id="5658794"/>
<dbReference type="Proteomes" id="UP000202419">
    <property type="component" value="Segment"/>
</dbReference>
<protein>
    <submittedName>
        <fullName evidence="1">Uncharacterized protein b169L</fullName>
    </submittedName>
</protein>
<evidence type="ECO:0000313" key="1">
    <source>
        <dbReference type="EMBL" id="ABT14568.1"/>
    </source>
</evidence>
<reference evidence="1 2" key="1">
    <citation type="journal article" date="2007" name="Virology">
        <title>Sequence and annotation of the 369-kb NY-2A and the 345-kb AR158 viruses that infect Chlorella NC64A.</title>
        <authorList>
            <person name="Fitzgerald L.A."/>
            <person name="Graves M.V."/>
            <person name="Li X."/>
            <person name="Feldblyum T."/>
            <person name="Nierman W.C."/>
            <person name="Van Etten J.L."/>
        </authorList>
    </citation>
    <scope>NUCLEOTIDE SEQUENCE [LARGE SCALE GENOMIC DNA]</scope>
    <source>
        <strain evidence="1 2">NY-2A</strain>
    </source>
</reference>
<dbReference type="KEGG" id="vg:5658794"/>
<evidence type="ECO:0000313" key="2">
    <source>
        <dbReference type="Proteomes" id="UP000202419"/>
    </source>
</evidence>
<dbReference type="EMBL" id="DQ491002">
    <property type="protein sequence ID" value="ABT14568.1"/>
    <property type="molecule type" value="Genomic_DNA"/>
</dbReference>
<proteinExistence type="predicted"/>
<keyword evidence="2" id="KW-1185">Reference proteome</keyword>
<gene>
    <name evidence="1" type="primary">b169L</name>
    <name evidence="1" type="ORF">NY2A_b169L</name>
</gene>
<dbReference type="RefSeq" id="YP_001497365.1">
    <property type="nucleotide sequence ID" value="NC_009898.1"/>
</dbReference>